<name>A0A110B148_HALHR</name>
<dbReference type="Proteomes" id="UP000218890">
    <property type="component" value="Chromosome"/>
</dbReference>
<dbReference type="EMBL" id="AP017372">
    <property type="protein sequence ID" value="BAU56620.1"/>
    <property type="molecule type" value="Genomic_DNA"/>
</dbReference>
<dbReference type="KEGG" id="hhk:HH1059_25400"/>
<reference evidence="1" key="1">
    <citation type="submission" date="2016-02" db="EMBL/GenBank/DDBJ databases">
        <title>Halorhodospira halochloris DSM-1059 complete genome, version 2.</title>
        <authorList>
            <person name="Tsukatani Y."/>
        </authorList>
    </citation>
    <scope>NUCLEOTIDE SEQUENCE</scope>
    <source>
        <strain evidence="1">DSM 1059</strain>
    </source>
</reference>
<keyword evidence="2" id="KW-1185">Reference proteome</keyword>
<organism evidence="1 2">
    <name type="scientific">Halorhodospira halochloris</name>
    <name type="common">Ectothiorhodospira halochloris</name>
    <dbReference type="NCBI Taxonomy" id="1052"/>
    <lineage>
        <taxon>Bacteria</taxon>
        <taxon>Pseudomonadati</taxon>
        <taxon>Pseudomonadota</taxon>
        <taxon>Gammaproteobacteria</taxon>
        <taxon>Chromatiales</taxon>
        <taxon>Ectothiorhodospiraceae</taxon>
        <taxon>Halorhodospira</taxon>
    </lineage>
</organism>
<evidence type="ECO:0000313" key="2">
    <source>
        <dbReference type="Proteomes" id="UP000218890"/>
    </source>
</evidence>
<accession>A0A110B148</accession>
<proteinExistence type="predicted"/>
<protein>
    <recommendedName>
        <fullName evidence="3">PrcB C-terminal domain-containing protein</fullName>
    </recommendedName>
</protein>
<evidence type="ECO:0008006" key="3">
    <source>
        <dbReference type="Google" id="ProtNLM"/>
    </source>
</evidence>
<evidence type="ECO:0000313" key="1">
    <source>
        <dbReference type="EMBL" id="BAU56620.1"/>
    </source>
</evidence>
<sequence>MLLIGVLGYGQAVLAEPFGAGEVWRGQNHQAEQTACKLISDEQKWQEIWQQVGESPPQDWPDGARAIAALDQQRPSGGYTLQLRAFDDKRLVVESRPPEGPASSVMTRPWLIALFVEGGIESVACSFPE</sequence>
<gene>
    <name evidence="1" type="ORF">HH1059_25400</name>
</gene>
<dbReference type="AlphaFoldDB" id="A0A110B148"/>